<sequence length="125" mass="12843">MWAALSFGSGVLCAHLVSPPSQFHLLLIGSGFLLWIALAQSLRGSGGGRSAVAISLLLAAAVGGVRYQAVTHLLPVDHVDRVGLFGAEVVIRGRVAEEPERREGKNRFALSLEAQGVSGGGGDGG</sequence>
<accession>A0A382VIY5</accession>
<organism evidence="4">
    <name type="scientific">marine metagenome</name>
    <dbReference type="NCBI Taxonomy" id="408172"/>
    <lineage>
        <taxon>unclassified sequences</taxon>
        <taxon>metagenomes</taxon>
        <taxon>ecological metagenomes</taxon>
    </lineage>
</organism>
<keyword evidence="2" id="KW-0812">Transmembrane</keyword>
<feature type="transmembrane region" description="Helical" evidence="2">
    <location>
        <begin position="23"/>
        <end position="39"/>
    </location>
</feature>
<evidence type="ECO:0000256" key="1">
    <source>
        <dbReference type="SAM" id="MobiDB-lite"/>
    </source>
</evidence>
<dbReference type="EMBL" id="UINC01152334">
    <property type="protein sequence ID" value="SVD46463.1"/>
    <property type="molecule type" value="Genomic_DNA"/>
</dbReference>
<dbReference type="Pfam" id="PF13567">
    <property type="entry name" value="DUF4131"/>
    <property type="match status" value="1"/>
</dbReference>
<feature type="non-terminal residue" evidence="4">
    <location>
        <position position="125"/>
    </location>
</feature>
<gene>
    <name evidence="4" type="ORF">METZ01_LOCUS399317</name>
</gene>
<proteinExistence type="predicted"/>
<evidence type="ECO:0000256" key="2">
    <source>
        <dbReference type="SAM" id="Phobius"/>
    </source>
</evidence>
<reference evidence="4" key="1">
    <citation type="submission" date="2018-05" db="EMBL/GenBank/DDBJ databases">
        <authorList>
            <person name="Lanie J.A."/>
            <person name="Ng W.-L."/>
            <person name="Kazmierczak K.M."/>
            <person name="Andrzejewski T.M."/>
            <person name="Davidsen T.M."/>
            <person name="Wayne K.J."/>
            <person name="Tettelin H."/>
            <person name="Glass J.I."/>
            <person name="Rusch D."/>
            <person name="Podicherti R."/>
            <person name="Tsui H.-C.T."/>
            <person name="Winkler M.E."/>
        </authorList>
    </citation>
    <scope>NUCLEOTIDE SEQUENCE</scope>
</reference>
<feature type="region of interest" description="Disordered" evidence="1">
    <location>
        <begin position="100"/>
        <end position="125"/>
    </location>
</feature>
<feature type="transmembrane region" description="Helical" evidence="2">
    <location>
        <begin position="51"/>
        <end position="69"/>
    </location>
</feature>
<evidence type="ECO:0000313" key="4">
    <source>
        <dbReference type="EMBL" id="SVD46463.1"/>
    </source>
</evidence>
<feature type="domain" description="DUF4131" evidence="3">
    <location>
        <begin position="22"/>
        <end position="113"/>
    </location>
</feature>
<protein>
    <recommendedName>
        <fullName evidence="3">DUF4131 domain-containing protein</fullName>
    </recommendedName>
</protein>
<evidence type="ECO:0000259" key="3">
    <source>
        <dbReference type="Pfam" id="PF13567"/>
    </source>
</evidence>
<keyword evidence="2" id="KW-1133">Transmembrane helix</keyword>
<dbReference type="InterPro" id="IPR025405">
    <property type="entry name" value="DUF4131"/>
</dbReference>
<name>A0A382VIY5_9ZZZZ</name>
<dbReference type="AlphaFoldDB" id="A0A382VIY5"/>
<keyword evidence="2" id="KW-0472">Membrane</keyword>